<dbReference type="InterPro" id="IPR035906">
    <property type="entry name" value="MetI-like_sf"/>
</dbReference>
<dbReference type="EMBL" id="JBHSJG010000059">
    <property type="protein sequence ID" value="MFC4990039.1"/>
    <property type="molecule type" value="Genomic_DNA"/>
</dbReference>
<evidence type="ECO:0000256" key="4">
    <source>
        <dbReference type="ARBA" id="ARBA00022692"/>
    </source>
</evidence>
<dbReference type="GO" id="GO:0005886">
    <property type="term" value="C:plasma membrane"/>
    <property type="evidence" value="ECO:0007669"/>
    <property type="project" value="UniProtKB-SubCell"/>
</dbReference>
<feature type="transmembrane region" description="Helical" evidence="7">
    <location>
        <begin position="218"/>
        <end position="243"/>
    </location>
</feature>
<dbReference type="InterPro" id="IPR050901">
    <property type="entry name" value="BP-dep_ABC_trans_perm"/>
</dbReference>
<proteinExistence type="inferred from homology"/>
<dbReference type="InterPro" id="IPR000515">
    <property type="entry name" value="MetI-like"/>
</dbReference>
<dbReference type="Proteomes" id="UP001595925">
    <property type="component" value="Unassembled WGS sequence"/>
</dbReference>
<keyword evidence="2 7" id="KW-0813">Transport</keyword>
<evidence type="ECO:0000259" key="8">
    <source>
        <dbReference type="PROSITE" id="PS50928"/>
    </source>
</evidence>
<gene>
    <name evidence="9" type="ORF">ACFPFO_20190</name>
</gene>
<keyword evidence="4 7" id="KW-0812">Transmembrane</keyword>
<dbReference type="PROSITE" id="PS50928">
    <property type="entry name" value="ABC_TM1"/>
    <property type="match status" value="1"/>
</dbReference>
<feature type="transmembrane region" description="Helical" evidence="7">
    <location>
        <begin position="131"/>
        <end position="155"/>
    </location>
</feature>
<organism evidence="9 10">
    <name type="scientific">Saliphagus infecundisoli</name>
    <dbReference type="NCBI Taxonomy" id="1849069"/>
    <lineage>
        <taxon>Archaea</taxon>
        <taxon>Methanobacteriati</taxon>
        <taxon>Methanobacteriota</taxon>
        <taxon>Stenosarchaea group</taxon>
        <taxon>Halobacteria</taxon>
        <taxon>Halobacteriales</taxon>
        <taxon>Natrialbaceae</taxon>
        <taxon>Saliphagus</taxon>
    </lineage>
</organism>
<evidence type="ECO:0000256" key="6">
    <source>
        <dbReference type="ARBA" id="ARBA00023136"/>
    </source>
</evidence>
<comment type="subcellular location">
    <subcellularLocation>
        <location evidence="1 7">Cell membrane</location>
        <topology evidence="1 7">Multi-pass membrane protein</topology>
    </subcellularLocation>
</comment>
<keyword evidence="5 7" id="KW-1133">Transmembrane helix</keyword>
<feature type="transmembrane region" description="Helical" evidence="7">
    <location>
        <begin position="280"/>
        <end position="299"/>
    </location>
</feature>
<reference evidence="9 10" key="1">
    <citation type="journal article" date="2019" name="Int. J. Syst. Evol. Microbiol.">
        <title>The Global Catalogue of Microorganisms (GCM) 10K type strain sequencing project: providing services to taxonomists for standard genome sequencing and annotation.</title>
        <authorList>
            <consortium name="The Broad Institute Genomics Platform"/>
            <consortium name="The Broad Institute Genome Sequencing Center for Infectious Disease"/>
            <person name="Wu L."/>
            <person name="Ma J."/>
        </authorList>
    </citation>
    <scope>NUCLEOTIDE SEQUENCE [LARGE SCALE GENOMIC DNA]</scope>
    <source>
        <strain evidence="9 10">CGMCC 1.15824</strain>
    </source>
</reference>
<protein>
    <submittedName>
        <fullName evidence="9">Carbohydrate ABC transporter permease</fullName>
    </submittedName>
</protein>
<evidence type="ECO:0000256" key="3">
    <source>
        <dbReference type="ARBA" id="ARBA00022475"/>
    </source>
</evidence>
<comment type="similarity">
    <text evidence="7">Belongs to the binding-protein-dependent transport system permease family.</text>
</comment>
<sequence>MAKKTGRVAFDSEPSNVIEAFAQRMMSRPQSVYQVLFYIAVGFFLLISLFPLYWLMILSLTPQSNIAGMNALTPNGFNPGVYMQIFEEVPFHLYIMNSLIIAAITTFVVLLIGSIGGYVFGRYEFPGRTPLMLGVLVISYFPPAAFLIPLFQLFTGNIDLFGLGISYPELYNTPGAVTLPLSALVMPLVIFILATFYGQIPDGLEDAARIEGSTRIGALFKIIVPLSAPGVATAGVLTFIIVYNEFFFSFLMLEGNPQEWGVLLHGIFRYQGTRSQAHNLMAAASLVGVIPMAAIVALAQDKIVSGLTQGALKE</sequence>
<evidence type="ECO:0000256" key="5">
    <source>
        <dbReference type="ARBA" id="ARBA00022989"/>
    </source>
</evidence>
<evidence type="ECO:0000256" key="2">
    <source>
        <dbReference type="ARBA" id="ARBA00022448"/>
    </source>
</evidence>
<dbReference type="PANTHER" id="PTHR32243">
    <property type="entry name" value="MALTOSE TRANSPORT SYSTEM PERMEASE-RELATED"/>
    <property type="match status" value="1"/>
</dbReference>
<keyword evidence="10" id="KW-1185">Reference proteome</keyword>
<feature type="domain" description="ABC transmembrane type-1" evidence="8">
    <location>
        <begin position="95"/>
        <end position="299"/>
    </location>
</feature>
<dbReference type="AlphaFoldDB" id="A0ABD5QLY0"/>
<dbReference type="PANTHER" id="PTHR32243:SF18">
    <property type="entry name" value="INNER MEMBRANE ABC TRANSPORTER PERMEASE PROTEIN YCJP"/>
    <property type="match status" value="1"/>
</dbReference>
<evidence type="ECO:0000313" key="9">
    <source>
        <dbReference type="EMBL" id="MFC4990039.1"/>
    </source>
</evidence>
<keyword evidence="3" id="KW-1003">Cell membrane</keyword>
<feature type="transmembrane region" description="Helical" evidence="7">
    <location>
        <begin position="175"/>
        <end position="197"/>
    </location>
</feature>
<accession>A0ABD5QLY0</accession>
<name>A0ABD5QLY0_9EURY</name>
<evidence type="ECO:0000313" key="10">
    <source>
        <dbReference type="Proteomes" id="UP001595925"/>
    </source>
</evidence>
<evidence type="ECO:0000256" key="1">
    <source>
        <dbReference type="ARBA" id="ARBA00004651"/>
    </source>
</evidence>
<feature type="transmembrane region" description="Helical" evidence="7">
    <location>
        <begin position="35"/>
        <end position="56"/>
    </location>
</feature>
<dbReference type="Gene3D" id="1.10.3720.10">
    <property type="entry name" value="MetI-like"/>
    <property type="match status" value="1"/>
</dbReference>
<dbReference type="Pfam" id="PF00528">
    <property type="entry name" value="BPD_transp_1"/>
    <property type="match status" value="1"/>
</dbReference>
<dbReference type="RefSeq" id="WP_380683953.1">
    <property type="nucleotide sequence ID" value="NZ_JAIVEF010000032.1"/>
</dbReference>
<dbReference type="CDD" id="cd06261">
    <property type="entry name" value="TM_PBP2"/>
    <property type="match status" value="1"/>
</dbReference>
<comment type="caution">
    <text evidence="9">The sequence shown here is derived from an EMBL/GenBank/DDBJ whole genome shotgun (WGS) entry which is preliminary data.</text>
</comment>
<keyword evidence="6 7" id="KW-0472">Membrane</keyword>
<dbReference type="SUPFAM" id="SSF161098">
    <property type="entry name" value="MetI-like"/>
    <property type="match status" value="1"/>
</dbReference>
<feature type="transmembrane region" description="Helical" evidence="7">
    <location>
        <begin position="91"/>
        <end position="119"/>
    </location>
</feature>
<evidence type="ECO:0000256" key="7">
    <source>
        <dbReference type="RuleBase" id="RU363032"/>
    </source>
</evidence>